<evidence type="ECO:0000313" key="3">
    <source>
        <dbReference type="Proteomes" id="UP001230051"/>
    </source>
</evidence>
<keyword evidence="3" id="KW-1185">Reference proteome</keyword>
<accession>A0AAD8FQ04</accession>
<name>A0AAD8FQ04_ACIOX</name>
<organism evidence="2 3">
    <name type="scientific">Acipenser oxyrinchus oxyrinchus</name>
    <dbReference type="NCBI Taxonomy" id="40147"/>
    <lineage>
        <taxon>Eukaryota</taxon>
        <taxon>Metazoa</taxon>
        <taxon>Chordata</taxon>
        <taxon>Craniata</taxon>
        <taxon>Vertebrata</taxon>
        <taxon>Euteleostomi</taxon>
        <taxon>Actinopterygii</taxon>
        <taxon>Chondrostei</taxon>
        <taxon>Acipenseriformes</taxon>
        <taxon>Acipenseridae</taxon>
        <taxon>Acipenser</taxon>
    </lineage>
</organism>
<keyword evidence="1" id="KW-0732">Signal</keyword>
<protein>
    <recommendedName>
        <fullName evidence="4">Secreted protein</fullName>
    </recommendedName>
</protein>
<gene>
    <name evidence="2" type="ORF">AOXY_G30599</name>
</gene>
<comment type="caution">
    <text evidence="2">The sequence shown here is derived from an EMBL/GenBank/DDBJ whole genome shotgun (WGS) entry which is preliminary data.</text>
</comment>
<evidence type="ECO:0000256" key="1">
    <source>
        <dbReference type="SAM" id="SignalP"/>
    </source>
</evidence>
<feature type="chain" id="PRO_5042166937" description="Secreted protein" evidence="1">
    <location>
        <begin position="29"/>
        <end position="83"/>
    </location>
</feature>
<proteinExistence type="predicted"/>
<dbReference type="AlphaFoldDB" id="A0AAD8FQ04"/>
<evidence type="ECO:0000313" key="2">
    <source>
        <dbReference type="EMBL" id="KAK1152895.1"/>
    </source>
</evidence>
<evidence type="ECO:0008006" key="4">
    <source>
        <dbReference type="Google" id="ProtNLM"/>
    </source>
</evidence>
<reference evidence="2" key="1">
    <citation type="submission" date="2022-02" db="EMBL/GenBank/DDBJ databases">
        <title>Atlantic sturgeon de novo genome assembly.</title>
        <authorList>
            <person name="Stock M."/>
            <person name="Klopp C."/>
            <person name="Guiguen Y."/>
            <person name="Cabau C."/>
            <person name="Parinello H."/>
            <person name="Santidrian Yebra-Pimentel E."/>
            <person name="Kuhl H."/>
            <person name="Dirks R.P."/>
            <person name="Guessner J."/>
            <person name="Wuertz S."/>
            <person name="Du K."/>
            <person name="Schartl M."/>
        </authorList>
    </citation>
    <scope>NUCLEOTIDE SEQUENCE</scope>
    <source>
        <strain evidence="2">STURGEONOMICS-FGT-2020</strain>
        <tissue evidence="2">Whole blood</tissue>
    </source>
</reference>
<feature type="signal peptide" evidence="1">
    <location>
        <begin position="1"/>
        <end position="28"/>
    </location>
</feature>
<dbReference type="Proteomes" id="UP001230051">
    <property type="component" value="Unassembled WGS sequence"/>
</dbReference>
<dbReference type="EMBL" id="JAGXEW010000044">
    <property type="protein sequence ID" value="KAK1152895.1"/>
    <property type="molecule type" value="Genomic_DNA"/>
</dbReference>
<sequence length="83" mass="9050">MKNKMKLKTLQCMFYSALVLITTRKAQCLRLGSLLPPGKPSACGLGPHYHQESPVPEAWVLTTTRKAQCLRLGSSLLPGKPSA</sequence>